<evidence type="ECO:0000313" key="1">
    <source>
        <dbReference type="EMBL" id="PFG75252.1"/>
    </source>
</evidence>
<dbReference type="Proteomes" id="UP000223071">
    <property type="component" value="Unassembled WGS sequence"/>
</dbReference>
<dbReference type="EMBL" id="PDJQ01000001">
    <property type="protein sequence ID" value="PFG75252.1"/>
    <property type="molecule type" value="Genomic_DNA"/>
</dbReference>
<sequence>MRTTDDWIARHVPDTQEAIRQALDILDRYGYTAADLDYLLYEGQTTEHDPELEEAIGLLARLREAGIKIG</sequence>
<keyword evidence="2" id="KW-1185">Reference proteome</keyword>
<gene>
    <name evidence="1" type="ORF">A9A59_2520</name>
</gene>
<reference evidence="1 2" key="1">
    <citation type="submission" date="2017-09" db="EMBL/GenBank/DDBJ databases">
        <title>Sequencing the genomes of two abundant thermophiles in Great Basin hot springs: Thermocrinis jamiesonii and novel Chloroflexi Thermoflexus hugenholtzii.</title>
        <authorList>
            <person name="Hedlund B."/>
        </authorList>
    </citation>
    <scope>NUCLEOTIDE SEQUENCE [LARGE SCALE GENOMIC DNA]</scope>
    <source>
        <strain evidence="1 2">G233</strain>
    </source>
</reference>
<protein>
    <submittedName>
        <fullName evidence="1">Uncharacterized protein</fullName>
    </submittedName>
</protein>
<dbReference type="AlphaFoldDB" id="A0A2A9HJA8"/>
<name>A0A2A9HJA8_TEPT2</name>
<dbReference type="RefSeq" id="WP_098504578.1">
    <property type="nucleotide sequence ID" value="NZ_PDJQ01000001.1"/>
</dbReference>
<organism evidence="1 2">
    <name type="scientific">Tepidiforma thermophila (strain KCTC 52669 / CGMCC 1.13589 / G233)</name>
    <dbReference type="NCBI Taxonomy" id="2761530"/>
    <lineage>
        <taxon>Bacteria</taxon>
        <taxon>Bacillati</taxon>
        <taxon>Chloroflexota</taxon>
        <taxon>Tepidiformia</taxon>
        <taxon>Tepidiformales</taxon>
        <taxon>Tepidiformaceae</taxon>
        <taxon>Tepidiforma</taxon>
    </lineage>
</organism>
<accession>A0A2A9HJA8</accession>
<evidence type="ECO:0000313" key="2">
    <source>
        <dbReference type="Proteomes" id="UP000223071"/>
    </source>
</evidence>
<comment type="caution">
    <text evidence="1">The sequence shown here is derived from an EMBL/GenBank/DDBJ whole genome shotgun (WGS) entry which is preliminary data.</text>
</comment>
<proteinExistence type="predicted"/>